<evidence type="ECO:0000313" key="7">
    <source>
        <dbReference type="EMBL" id="EFO79105.1"/>
    </source>
</evidence>
<accession>E1II77</accession>
<feature type="binding site" evidence="5">
    <location>
        <position position="100"/>
    </location>
    <ligand>
        <name>Mg(2+)</name>
        <dbReference type="ChEBI" id="CHEBI:18420"/>
    </ligand>
</feature>
<dbReference type="InterPro" id="IPR002716">
    <property type="entry name" value="PIN_dom"/>
</dbReference>
<dbReference type="Pfam" id="PF01850">
    <property type="entry name" value="PIN"/>
    <property type="match status" value="1"/>
</dbReference>
<dbReference type="InterPro" id="IPR029060">
    <property type="entry name" value="PIN-like_dom_sf"/>
</dbReference>
<keyword evidence="5" id="KW-0460">Magnesium</keyword>
<comment type="function">
    <text evidence="5">Toxic component of a toxin-antitoxin (TA) system. An RNase.</text>
</comment>
<dbReference type="GO" id="GO:0090729">
    <property type="term" value="F:toxin activity"/>
    <property type="evidence" value="ECO:0007669"/>
    <property type="project" value="UniProtKB-KW"/>
</dbReference>
<dbReference type="Proteomes" id="UP000054010">
    <property type="component" value="Unassembled WGS sequence"/>
</dbReference>
<evidence type="ECO:0000313" key="8">
    <source>
        <dbReference type="Proteomes" id="UP000054010"/>
    </source>
</evidence>
<comment type="cofactor">
    <cofactor evidence="5">
        <name>Mg(2+)</name>
        <dbReference type="ChEBI" id="CHEBI:18420"/>
    </cofactor>
</comment>
<evidence type="ECO:0000256" key="1">
    <source>
        <dbReference type="ARBA" id="ARBA00022649"/>
    </source>
</evidence>
<dbReference type="SUPFAM" id="SSF88723">
    <property type="entry name" value="PIN domain-like"/>
    <property type="match status" value="1"/>
</dbReference>
<dbReference type="EC" id="3.1.-.-" evidence="5"/>
<dbReference type="EMBL" id="ADVR01000123">
    <property type="protein sequence ID" value="EFO79105.1"/>
    <property type="molecule type" value="Genomic_DNA"/>
</dbReference>
<keyword evidence="1 5" id="KW-1277">Toxin-antitoxin system</keyword>
<gene>
    <name evidence="5" type="primary">vapC</name>
    <name evidence="7" type="ORF">OSCT_3028</name>
</gene>
<comment type="caution">
    <text evidence="7">The sequence shown here is derived from an EMBL/GenBank/DDBJ whole genome shotgun (WGS) entry which is preliminary data.</text>
</comment>
<dbReference type="eggNOG" id="COG1848">
    <property type="taxonomic scope" value="Bacteria"/>
</dbReference>
<proteinExistence type="inferred from homology"/>
<dbReference type="InterPro" id="IPR022907">
    <property type="entry name" value="VapC_family"/>
</dbReference>
<dbReference type="GO" id="GO:0016787">
    <property type="term" value="F:hydrolase activity"/>
    <property type="evidence" value="ECO:0007669"/>
    <property type="project" value="UniProtKB-KW"/>
</dbReference>
<organism evidence="7 8">
    <name type="scientific">Oscillochloris trichoides DG-6</name>
    <dbReference type="NCBI Taxonomy" id="765420"/>
    <lineage>
        <taxon>Bacteria</taxon>
        <taxon>Bacillati</taxon>
        <taxon>Chloroflexota</taxon>
        <taxon>Chloroflexia</taxon>
        <taxon>Chloroflexales</taxon>
        <taxon>Chloroflexineae</taxon>
        <taxon>Oscillochloridaceae</taxon>
        <taxon>Oscillochloris</taxon>
    </lineage>
</organism>
<dbReference type="OrthoDB" id="162724at2"/>
<keyword evidence="8" id="KW-1185">Reference proteome</keyword>
<comment type="similarity">
    <text evidence="5">Belongs to the PINc/VapC protein family.</text>
</comment>
<evidence type="ECO:0000256" key="2">
    <source>
        <dbReference type="ARBA" id="ARBA00022722"/>
    </source>
</evidence>
<dbReference type="GO" id="GO:0004540">
    <property type="term" value="F:RNA nuclease activity"/>
    <property type="evidence" value="ECO:0007669"/>
    <property type="project" value="InterPro"/>
</dbReference>
<dbReference type="AlphaFoldDB" id="E1II77"/>
<dbReference type="GO" id="GO:0000287">
    <property type="term" value="F:magnesium ion binding"/>
    <property type="evidence" value="ECO:0007669"/>
    <property type="project" value="UniProtKB-UniRule"/>
</dbReference>
<evidence type="ECO:0000259" key="6">
    <source>
        <dbReference type="Pfam" id="PF01850"/>
    </source>
</evidence>
<feature type="binding site" evidence="5">
    <location>
        <position position="5"/>
    </location>
    <ligand>
        <name>Mg(2+)</name>
        <dbReference type="ChEBI" id="CHEBI:18420"/>
    </ligand>
</feature>
<evidence type="ECO:0000256" key="5">
    <source>
        <dbReference type="HAMAP-Rule" id="MF_00265"/>
    </source>
</evidence>
<dbReference type="HOGENOM" id="CLU_151920_0_0_0"/>
<dbReference type="HAMAP" id="MF_00265">
    <property type="entry name" value="VapC_Nob1"/>
    <property type="match status" value="1"/>
</dbReference>
<keyword evidence="5" id="KW-0800">Toxin</keyword>
<name>E1II77_9CHLR</name>
<feature type="domain" description="PIN" evidence="6">
    <location>
        <begin position="3"/>
        <end position="125"/>
    </location>
</feature>
<dbReference type="STRING" id="765420.OSCT_3028"/>
<dbReference type="Gene3D" id="3.40.50.1010">
    <property type="entry name" value="5'-nuclease"/>
    <property type="match status" value="1"/>
</dbReference>
<keyword evidence="2 5" id="KW-0540">Nuclease</keyword>
<keyword evidence="4 5" id="KW-0378">Hydrolase</keyword>
<reference evidence="7 8" key="1">
    <citation type="journal article" date="2011" name="J. Bacteriol.">
        <title>Draft genome sequence of the anoxygenic filamentous phototrophic bacterium Oscillochloris trichoides subsp. DG-6.</title>
        <authorList>
            <person name="Kuznetsov B.B."/>
            <person name="Ivanovsky R.N."/>
            <person name="Keppen O.I."/>
            <person name="Sukhacheva M.V."/>
            <person name="Bumazhkin B.K."/>
            <person name="Patutina E.O."/>
            <person name="Beletsky A.V."/>
            <person name="Mardanov A.V."/>
            <person name="Baslerov R.V."/>
            <person name="Panteleeva A.N."/>
            <person name="Kolganova T.V."/>
            <person name="Ravin N.V."/>
            <person name="Skryabin K.G."/>
        </authorList>
    </citation>
    <scope>NUCLEOTIDE SEQUENCE [LARGE SCALE GENOMIC DNA]</scope>
    <source>
        <strain evidence="7 8">DG-6</strain>
    </source>
</reference>
<keyword evidence="3 5" id="KW-0479">Metal-binding</keyword>
<sequence>MYTLDANIYARDIDPNDPNFEDCHALLERLKRGDVPIIVPTLLLAELAASISRVRRDPIRARLVVDALQSLPFMEFVDLDRTLGQAAADIAADRAVKGADAVYIAVAHRYGCTLVTLDQEQAKRAALIVTVMTPQDVLRVL</sequence>
<protein>
    <recommendedName>
        <fullName evidence="5">Ribonuclease VapC</fullName>
        <shortName evidence="5">RNase VapC</shortName>
        <ecNumber evidence="5">3.1.-.-</ecNumber>
    </recommendedName>
    <alternativeName>
        <fullName evidence="5">Toxin VapC</fullName>
    </alternativeName>
</protein>
<evidence type="ECO:0000256" key="4">
    <source>
        <dbReference type="ARBA" id="ARBA00022801"/>
    </source>
</evidence>
<evidence type="ECO:0000256" key="3">
    <source>
        <dbReference type="ARBA" id="ARBA00022723"/>
    </source>
</evidence>